<organism evidence="2 3">
    <name type="scientific">Flavobacterium ammoniigenes</name>
    <dbReference type="NCBI Taxonomy" id="1751095"/>
    <lineage>
        <taxon>Bacteria</taxon>
        <taxon>Pseudomonadati</taxon>
        <taxon>Bacteroidota</taxon>
        <taxon>Flavobacteriia</taxon>
        <taxon>Flavobacteriales</taxon>
        <taxon>Flavobacteriaceae</taxon>
        <taxon>Flavobacterium</taxon>
    </lineage>
</organism>
<proteinExistence type="predicted"/>
<dbReference type="Proteomes" id="UP001319867">
    <property type="component" value="Chromosome"/>
</dbReference>
<reference evidence="2 3" key="2">
    <citation type="journal article" date="2022" name="Microorganisms">
        <title>Complete Genome Sequences of Two Flavobacterium ammonificans Strains and a Flavobacterium ammoniigenes Strain of Ammonifying Bacterioplankton Isolated from Surface River Water.</title>
        <authorList>
            <person name="Suda W."/>
            <person name="Ogata Y."/>
            <person name="Shindo C."/>
            <person name="Watanabe K."/>
        </authorList>
    </citation>
    <scope>NUCLEOTIDE SEQUENCE [LARGE SCALE GENOMIC DNA]</scope>
    <source>
        <strain evidence="2 3">GENT5</strain>
    </source>
</reference>
<sequence>MKKLFYILLLLGSTYVFAQNKGMTYQAVIYAPGGQNVPGVNVANVPMTNRTICLQFSLLDASSGLEYQEVVKTKTDEFGMVNITIGSGTQTGGYATSFGAVVWSASADKSMKVALDATGLCNQYEELSVEKLDAVPFANAAITAGNVTGVVALTNGGTGATTAAGARTNLGIGNVDNTSDLNKPMSTATKTYVDSQLTNSTIVDADANTKGKVQLAGDLAGTAAAPTVPGLALKENATNKSTTTTLGTSNVLFPTQNAVKTYVDTAIAGATIVDADANTKGKIQLAGDLAGTAAAPTVPGLALKENAANKSTTTTLGTSNVLFPTQNAVKTYVDTAIAGATIVDADANTKGKIRLAGDLSGTAAAPTVPGLALKLDASLAGVPNGIATLNSAGIIPANQLPPISVASTNVVGSQAAMLALSNATVGSIAVRTDVNKNFILSTAGPSVLANWIELLTPGAPVQSVNGLTGAIQLSKADINLANVDNTSDAAKPVSTATQNALNLKLNTNQVGVPNGTASLNALGKIPTEQIPAISFSSVKVLASQAEMLAQTNALIGSVVIRTDVNKNYVLAQSDPTILANWVELLTPAPPVQSVNGYVGNLSLTKADLGLGNVDNTGDINKPVSTPTQNALDLKANLASPSFTGTVSGITKSMVGLANVDNTTDLNKPVSTATQTALDLKANTVDLTAETTRATAAEATLTTNVATNATAIAAETTRATAAEATLTTNVATNATAIAAETTRATAAEATLTTNVATNTTAIAAETTRATAAEATLTTNVATNATAIAAETTRATAAETTLTTNLAAEVTRATAAEALKANATDVTTSLALKANLASPTFTGTPTAPTPATADNSTTIATTEYVKNSIVAANAGLSTIGNISATSNAKGAVINGTTELVLTPADATNGGVVTTGAQTFAGAKTFNSDIKVNDITVGGGSQTYGNTALGYLTLASNQPASYNAGSWNTAIGHSAMYRNTNGNYNTAIGKSALTNNTTGKYNTAIGYYAGSSLYTVSSTFPTDNTLIGTASGMGITTGSFNTIIGSQTYNVVSGYPVGIGITTGSNNTIIGSKILGLSPTLSNNVILADGSGNIRAQHDGTNGWTLGTISSGTWNGTEIAITKGGTGATTAADARTNLGLGNVDNTTDANKPVSTATQTALDLKENAANKTLSVSTDGASDVKFPSAKAVKTYVDTAVSSSSTTAVPYTGATGAVNLGAYDLTVNGLTVGKGGGSDTSNTALGNQALSNNVIGVGAAHYGTNNTALGYQSMLSNTNGFSNSSFGNSALKANTTGAWNTAIGSGALKLITNGFSNTSIGMGSLDFLTSGSDNIAIGSSAGRSFVGGNLTISNQSIYIGGGSKSNANSSSNEVVIGYNTSGNGNNTVTIGNTSVTDNYFKGNINLTGNVNGGTWNGTEIAIAKGGTGATTAAAALTNLGAEPTANKSTATDLGNSAPSDVLFPSQKAVKAYVDAQTAAAGVSDGSITSAKIADGTIVNADVSTTAAIAYSKLNLASSIVVGDLAADAVETVKIKDANVTAAKLAADAVETAKIKNLNVTTDKLAADAVTSAKITDGTIVVGDLADNAVETAKIKAAAVTNAKLDKANIPLSGFGAAAADVALGANKLTGVADPTLAQDAATKNYVDTATAGITTLADGKIYLGNASNVATEVTPSGDVTMTNAGVTAIGTGKVVVGMLATDAVETLKIKDANVTAAKLATDAVETVKIKDANVTAAKLAADAVETAKVKDANITYAKIQNVSATDKVLGRVTAGAGVVEEIATTGSGNVVRATSPTLVTPTLGAATATTINKVTITQPTASATLTIADGKTLTANNSIVLAGTDDKTMTFPTTDATIARTDAAQTFTGTQTFSSDMVVNSVNIGRGKGAIATNTAVGTDAISATATGTENAALGYNALKVVTSGSRNAVVGSQAAKALITGIDNIALGYRALSTATSSESNTAIGSDALKVLGDSTNDRNTAVGTGSFSNLTTGQYNVAVGQGTFLNATSGSNNVGVGKYAGFRDTNDAGVTSSNKSVFIGAETKPLNSTSTNEIVIGYDARGLGNNSTVLGNSLITQAKVFGALDLPDATTSTSTTTGALKVGGGVGIVENLNVGGNAKITGTLTVTNGAGAGKVLTSDANGLGTWTTPTGVTTMAAIGSTPNANGATISGVNLNLEPASASYGGIVTTGTQTFAGAKTFSPALTAASALAIGTKFTPTLTAAANADILVGLDIDPTFTNGSYSALTNYALRVQGIGFGRGGGAVETNTAIGSGTLINNTTGANNTGLGYRALLLNSTGSGNTAFGTLAGAYIGPTNSSANSSGTNSTFIGYNTSPLANGDDNEVVIAGGNATTRTVGLGSNTTLIGNAATTQTRIMGALDLPDATASTSSTSGALKVAGGAGIAGALNVGTTATITGATTISSTTSSTSTTTGALKVAGGAGIAGNTYIGGTISIAGGSPGAGKVLTSDANGVGSWATPAGVTSIGTISGSSTANGASITTGVLNLAPADGTNGGVVTTTTQTFAGAKTFSSNIVSNGVKLGKVGGSNNVLVGSNAMNTTTTTSDYNTAIGAYTLTSITSGLDNIALGYSSLYNLTTGSDNVAIGSAALNTHTSGSYNVAVGNNALKSSTTSTKNVSLGYWSSYKLTTGSGNTTLGYYAGSYIGSSGTVANTTGSNSTFIGINTSPLADGDDNEVVIAGGSTYRTVGLGSNSTLIGNAATTQTRIMGALDLPDATASTSSTSGALKVAGGAGIAGALNVGTTATITGATSLSSTLGVTGNVAVNTDKFKITASNGNTEIAGTIKIAGGSPGLGKVLTSDANGLATWSNNGGGVLSKTATYTILTTDNANVLVFSGSTASQTITLPSAVTVGAGREITIKNVASVSIAIASAGGYLISDSTTTTATGLNIGIEPSNNWIKAISDGANWIILRALF</sequence>
<accession>A0ABN6KYF8</accession>
<gene>
    <name evidence="2" type="ORF">GENT5_07420</name>
</gene>
<keyword evidence="1" id="KW-0732">Signal</keyword>
<evidence type="ECO:0000313" key="2">
    <source>
        <dbReference type="EMBL" id="BDB54437.1"/>
    </source>
</evidence>
<reference evidence="2 3" key="1">
    <citation type="journal article" date="2022" name="Int. J. Syst. Evol. Microbiol.">
        <title>Flavobacterium ammonificans sp. nov. and Flavobacterium ammoniigenes sp. nov., ammonifying bacteria isolated from surface river water.</title>
        <authorList>
            <person name="Watanabe K."/>
            <person name="Kitamura T."/>
            <person name="Ogata Y."/>
            <person name="Shindo C."/>
            <person name="Suda W."/>
        </authorList>
    </citation>
    <scope>NUCLEOTIDE SEQUENCE [LARGE SCALE GENOMIC DNA]</scope>
    <source>
        <strain evidence="2 3">GENT5</strain>
    </source>
</reference>
<evidence type="ECO:0000313" key="3">
    <source>
        <dbReference type="Proteomes" id="UP001319867"/>
    </source>
</evidence>
<feature type="signal peptide" evidence="1">
    <location>
        <begin position="1"/>
        <end position="18"/>
    </location>
</feature>
<dbReference type="EMBL" id="AP025184">
    <property type="protein sequence ID" value="BDB54437.1"/>
    <property type="molecule type" value="Genomic_DNA"/>
</dbReference>
<keyword evidence="3" id="KW-1185">Reference proteome</keyword>
<name>A0ABN6KYF8_9FLAO</name>
<dbReference type="RefSeq" id="WP_229318174.1">
    <property type="nucleotide sequence ID" value="NZ_AP025184.1"/>
</dbReference>
<evidence type="ECO:0000256" key="1">
    <source>
        <dbReference type="SAM" id="SignalP"/>
    </source>
</evidence>
<feature type="chain" id="PRO_5045510071" evidence="1">
    <location>
        <begin position="19"/>
        <end position="2931"/>
    </location>
</feature>
<protein>
    <submittedName>
        <fullName evidence="2">Uncharacterized protein</fullName>
    </submittedName>
</protein>